<dbReference type="RefSeq" id="WP_261617236.1">
    <property type="nucleotide sequence ID" value="NZ_JALIDZ010000008.1"/>
</dbReference>
<keyword evidence="2" id="KW-1185">Reference proteome</keyword>
<evidence type="ECO:0008006" key="3">
    <source>
        <dbReference type="Google" id="ProtNLM"/>
    </source>
</evidence>
<dbReference type="EMBL" id="JALIDZ010000008">
    <property type="protein sequence ID" value="MCT8973655.1"/>
    <property type="molecule type" value="Genomic_DNA"/>
</dbReference>
<dbReference type="AlphaFoldDB" id="A0AAW5R545"/>
<evidence type="ECO:0000313" key="2">
    <source>
        <dbReference type="Proteomes" id="UP001320898"/>
    </source>
</evidence>
<evidence type="ECO:0000313" key="1">
    <source>
        <dbReference type="EMBL" id="MCT8973655.1"/>
    </source>
</evidence>
<comment type="caution">
    <text evidence="1">The sequence shown here is derived from an EMBL/GenBank/DDBJ whole genome shotgun (WGS) entry which is preliminary data.</text>
</comment>
<accession>A0AAW5R545</accession>
<proteinExistence type="predicted"/>
<dbReference type="Proteomes" id="UP001320898">
    <property type="component" value="Unassembled WGS sequence"/>
</dbReference>
<dbReference type="Gene3D" id="3.40.50.2300">
    <property type="match status" value="1"/>
</dbReference>
<name>A0AAW5R545_9HYPH</name>
<gene>
    <name evidence="1" type="ORF">MUB46_17465</name>
</gene>
<protein>
    <recommendedName>
        <fullName evidence="3">Response regulatory domain-containing protein</fullName>
    </recommendedName>
</protein>
<sequence>MAASRSRAALFLMDSDALALELEGVLRAGGAEWMVMLTRAVDSARAALLTGPVDVAVLVPGATEAIDDLLAGLHDLGTPTILVATADRDTADPVDRSPRDLLTRLVHPLDPDVLKTALHVYALGGGDASRPHGFPSQVQ</sequence>
<organism evidence="1 2">
    <name type="scientific">Microbaculum marinisediminis</name>
    <dbReference type="NCBI Taxonomy" id="2931392"/>
    <lineage>
        <taxon>Bacteria</taxon>
        <taxon>Pseudomonadati</taxon>
        <taxon>Pseudomonadota</taxon>
        <taxon>Alphaproteobacteria</taxon>
        <taxon>Hyphomicrobiales</taxon>
        <taxon>Tepidamorphaceae</taxon>
        <taxon>Microbaculum</taxon>
    </lineage>
</organism>
<reference evidence="1 2" key="1">
    <citation type="submission" date="2022-04" db="EMBL/GenBank/DDBJ databases">
        <authorList>
            <person name="Ye Y.-Q."/>
            <person name="Du Z.-J."/>
        </authorList>
    </citation>
    <scope>NUCLEOTIDE SEQUENCE [LARGE SCALE GENOMIC DNA]</scope>
    <source>
        <strain evidence="1 2">A6E488</strain>
    </source>
</reference>